<dbReference type="InterPro" id="IPR033756">
    <property type="entry name" value="YlxH/NBP35"/>
</dbReference>
<comment type="caution">
    <text evidence="7">The sequence shown here is derived from an EMBL/GenBank/DDBJ whole genome shotgun (WGS) entry which is preliminary data.</text>
</comment>
<dbReference type="PANTHER" id="PTHR42961:SF2">
    <property type="entry name" value="IRON-SULFUR PROTEIN NUBPL"/>
    <property type="match status" value="1"/>
</dbReference>
<gene>
    <name evidence="7" type="ORF">GS429_07485</name>
</gene>
<dbReference type="GO" id="GO:0046872">
    <property type="term" value="F:metal ion binding"/>
    <property type="evidence" value="ECO:0007669"/>
    <property type="project" value="UniProtKB-KW"/>
</dbReference>
<dbReference type="GO" id="GO:0140663">
    <property type="term" value="F:ATP-dependent FeS chaperone activity"/>
    <property type="evidence" value="ECO:0007669"/>
    <property type="project" value="InterPro"/>
</dbReference>
<accession>A0A6B0VMW7</accession>
<dbReference type="Pfam" id="PF10609">
    <property type="entry name" value="ParA"/>
    <property type="match status" value="1"/>
</dbReference>
<dbReference type="CDD" id="cd02037">
    <property type="entry name" value="Mrp_NBP35"/>
    <property type="match status" value="1"/>
</dbReference>
<keyword evidence="3" id="KW-0067">ATP-binding</keyword>
<name>A0A6B0VMW7_9EURY</name>
<evidence type="ECO:0000256" key="5">
    <source>
        <dbReference type="ARBA" id="ARBA00023014"/>
    </source>
</evidence>
<dbReference type="Gene3D" id="3.40.50.300">
    <property type="entry name" value="P-loop containing nucleotide triphosphate hydrolases"/>
    <property type="match status" value="1"/>
</dbReference>
<dbReference type="GO" id="GO:0005524">
    <property type="term" value="F:ATP binding"/>
    <property type="evidence" value="ECO:0007669"/>
    <property type="project" value="UniProtKB-KW"/>
</dbReference>
<dbReference type="EMBL" id="WUYX01000026">
    <property type="protein sequence ID" value="MXV61899.1"/>
    <property type="molecule type" value="Genomic_DNA"/>
</dbReference>
<dbReference type="SUPFAM" id="SSF117916">
    <property type="entry name" value="Fe-S cluster assembly (FSCA) domain-like"/>
    <property type="match status" value="1"/>
</dbReference>
<dbReference type="InterPro" id="IPR002744">
    <property type="entry name" value="MIP18-like"/>
</dbReference>
<keyword evidence="5" id="KW-0411">Iron-sulfur</keyword>
<reference evidence="7 8" key="1">
    <citation type="submission" date="2020-01" db="EMBL/GenBank/DDBJ databases">
        <title>Natronorubrum sp. JWXQ-INN 674 isolated from Inner Mongolia Autonomous Region of China.</title>
        <authorList>
            <person name="Xue Q."/>
        </authorList>
    </citation>
    <scope>NUCLEOTIDE SEQUENCE [LARGE SCALE GENOMIC DNA]</scope>
    <source>
        <strain evidence="7 8">JWXQ-INN-674</strain>
    </source>
</reference>
<evidence type="ECO:0000256" key="2">
    <source>
        <dbReference type="ARBA" id="ARBA00022741"/>
    </source>
</evidence>
<dbReference type="InterPro" id="IPR034904">
    <property type="entry name" value="FSCA_dom_sf"/>
</dbReference>
<organism evidence="7 8">
    <name type="scientific">Natronorubrum halalkaliphilum</name>
    <dbReference type="NCBI Taxonomy" id="2691917"/>
    <lineage>
        <taxon>Archaea</taxon>
        <taxon>Methanobacteriati</taxon>
        <taxon>Methanobacteriota</taxon>
        <taxon>Stenosarchaea group</taxon>
        <taxon>Halobacteria</taxon>
        <taxon>Halobacteriales</taxon>
        <taxon>Natrialbaceae</taxon>
        <taxon>Natronorubrum</taxon>
    </lineage>
</organism>
<keyword evidence="8" id="KW-1185">Reference proteome</keyword>
<dbReference type="AlphaFoldDB" id="A0A6B0VMW7"/>
<dbReference type="GO" id="GO:0051539">
    <property type="term" value="F:4 iron, 4 sulfur cluster binding"/>
    <property type="evidence" value="ECO:0007669"/>
    <property type="project" value="TreeGrafter"/>
</dbReference>
<dbReference type="GO" id="GO:0016226">
    <property type="term" value="P:iron-sulfur cluster assembly"/>
    <property type="evidence" value="ECO:0007669"/>
    <property type="project" value="InterPro"/>
</dbReference>
<dbReference type="OrthoDB" id="8297at2157"/>
<dbReference type="InterPro" id="IPR044304">
    <property type="entry name" value="NUBPL-like"/>
</dbReference>
<dbReference type="InterPro" id="IPR027417">
    <property type="entry name" value="P-loop_NTPase"/>
</dbReference>
<evidence type="ECO:0000313" key="7">
    <source>
        <dbReference type="EMBL" id="MXV61899.1"/>
    </source>
</evidence>
<dbReference type="InterPro" id="IPR019591">
    <property type="entry name" value="Mrp/NBP35_ATP-bd"/>
</dbReference>
<feature type="domain" description="MIP18 family-like" evidence="6">
    <location>
        <begin position="17"/>
        <end position="76"/>
    </location>
</feature>
<dbReference type="SUPFAM" id="SSF52540">
    <property type="entry name" value="P-loop containing nucleoside triphosphate hydrolases"/>
    <property type="match status" value="1"/>
</dbReference>
<dbReference type="RefSeq" id="WP_160064173.1">
    <property type="nucleotide sequence ID" value="NZ_WUYX01000026.1"/>
</dbReference>
<proteinExistence type="predicted"/>
<keyword evidence="4" id="KW-0408">Iron</keyword>
<evidence type="ECO:0000259" key="6">
    <source>
        <dbReference type="Pfam" id="PF01883"/>
    </source>
</evidence>
<dbReference type="PANTHER" id="PTHR42961">
    <property type="entry name" value="IRON-SULFUR PROTEIN NUBPL"/>
    <property type="match status" value="1"/>
</dbReference>
<evidence type="ECO:0000256" key="1">
    <source>
        <dbReference type="ARBA" id="ARBA00022723"/>
    </source>
</evidence>
<dbReference type="Proteomes" id="UP000434101">
    <property type="component" value="Unassembled WGS sequence"/>
</dbReference>
<sequence length="403" mass="42427">MTTKPPTRAGNPFAAIDLPDGSDPVSKGIVRGFDRRDGTVTVEVAIDGLGDGLAERIVEQIRGAALALPETRRVRVLPARHEDKDVELPAVDHVIAVASAKGGVGKTTVSVALARTLSARGYDVGLFDADIYGPNVPHLLPEVEGPVLTNGHGQPVPLEGDEGLQVLSPGVVGGDPPTARRGAIAYGAVENLLGQGAWDQRDVLIVDMPAGSDDVVGAALEHVPVDGAVFVTTPFDASVDDTRRTIELFDERGVTPAAGVVNMSGFECECCGTQNTLFEGSVDLDVPVVHELPFDRSLQRNPGGRREYEAFDALTETVGAFVDEVLDDVPDDALDLRGLPLESQVRQLSDELGTVTAGTRVRAVVEDPTGVCDVLRRDVGDVLAAADRSQLGTTGAMIELRRG</sequence>
<keyword evidence="2" id="KW-0547">Nucleotide-binding</keyword>
<evidence type="ECO:0000313" key="8">
    <source>
        <dbReference type="Proteomes" id="UP000434101"/>
    </source>
</evidence>
<keyword evidence="1" id="KW-0479">Metal-binding</keyword>
<dbReference type="Pfam" id="PF01883">
    <property type="entry name" value="FeS_assembly_P"/>
    <property type="match status" value="1"/>
</dbReference>
<protein>
    <submittedName>
        <fullName evidence="7">P-loop NTPase</fullName>
    </submittedName>
</protein>
<evidence type="ECO:0000256" key="3">
    <source>
        <dbReference type="ARBA" id="ARBA00022840"/>
    </source>
</evidence>
<evidence type="ECO:0000256" key="4">
    <source>
        <dbReference type="ARBA" id="ARBA00023004"/>
    </source>
</evidence>